<dbReference type="InParanoid" id="A0A0V0QYY7"/>
<dbReference type="AlphaFoldDB" id="A0A0V0QYY7"/>
<feature type="compositionally biased region" description="Polar residues" evidence="2">
    <location>
        <begin position="479"/>
        <end position="490"/>
    </location>
</feature>
<feature type="compositionally biased region" description="Basic and acidic residues" evidence="2">
    <location>
        <begin position="547"/>
        <end position="559"/>
    </location>
</feature>
<accession>A0A0V0QYY7</accession>
<dbReference type="Proteomes" id="UP000054937">
    <property type="component" value="Unassembled WGS sequence"/>
</dbReference>
<keyword evidence="1" id="KW-0175">Coiled coil</keyword>
<reference evidence="3 4" key="1">
    <citation type="journal article" date="2015" name="Sci. Rep.">
        <title>Genome of the facultative scuticociliatosis pathogen Pseudocohnilembus persalinus provides insight into its virulence through horizontal gene transfer.</title>
        <authorList>
            <person name="Xiong J."/>
            <person name="Wang G."/>
            <person name="Cheng J."/>
            <person name="Tian M."/>
            <person name="Pan X."/>
            <person name="Warren A."/>
            <person name="Jiang C."/>
            <person name="Yuan D."/>
            <person name="Miao W."/>
        </authorList>
    </citation>
    <scope>NUCLEOTIDE SEQUENCE [LARGE SCALE GENOMIC DNA]</scope>
    <source>
        <strain evidence="3">36N120E</strain>
    </source>
</reference>
<name>A0A0V0QYY7_PSEPJ</name>
<feature type="compositionally biased region" description="Polar residues" evidence="2">
    <location>
        <begin position="30"/>
        <end position="58"/>
    </location>
</feature>
<feature type="compositionally biased region" description="Low complexity" evidence="2">
    <location>
        <begin position="59"/>
        <end position="68"/>
    </location>
</feature>
<gene>
    <name evidence="3" type="ORF">PPERSA_11060</name>
</gene>
<keyword evidence="4" id="KW-1185">Reference proteome</keyword>
<evidence type="ECO:0000313" key="4">
    <source>
        <dbReference type="Proteomes" id="UP000054937"/>
    </source>
</evidence>
<evidence type="ECO:0000256" key="1">
    <source>
        <dbReference type="SAM" id="Coils"/>
    </source>
</evidence>
<evidence type="ECO:0000256" key="2">
    <source>
        <dbReference type="SAM" id="MobiDB-lite"/>
    </source>
</evidence>
<protein>
    <submittedName>
        <fullName evidence="3">Uncharacterized protein</fullName>
    </submittedName>
</protein>
<feature type="region of interest" description="Disordered" evidence="2">
    <location>
        <begin position="588"/>
        <end position="610"/>
    </location>
</feature>
<feature type="compositionally biased region" description="Low complexity" evidence="2">
    <location>
        <begin position="230"/>
        <end position="260"/>
    </location>
</feature>
<feature type="region of interest" description="Disordered" evidence="2">
    <location>
        <begin position="225"/>
        <end position="260"/>
    </location>
</feature>
<feature type="coiled-coil region" evidence="1">
    <location>
        <begin position="505"/>
        <end position="534"/>
    </location>
</feature>
<proteinExistence type="predicted"/>
<dbReference type="EMBL" id="LDAU01000082">
    <property type="protein sequence ID" value="KRX07511.1"/>
    <property type="molecule type" value="Genomic_DNA"/>
</dbReference>
<sequence>MFKSFTNKTKEKLPEGIKYEYTSFFVNDNQETNSYQTPDQLTNNSQNEKKQSSQMYNENQIQDQQNKVQQDLNSFQINNNIVEKEISDSKLQTQTNIWGTKNQHQNLNNSNCNDSDINNNLLQQNQTLNSEKKSSAYSFIKKKKQQQQENDIKQNQSQSESVQNQQIQQQQQFNLLDEDESLQNTQNNQNLNNQQIQTKIQNDNQSQINNQPQKKEKFISKFKTKKVQNQEKQSQIQNQENLTNINNEKIKNNNSNSNRNEIQNENQLENENQLQKNSLNLFQETQIDEIDTCLLLPQELEKAKIETKLINDLCQEGGIRLKPKDEEISNFLSQISQKSPQIIGSLIIFKILENNSYKTKAKALFLVQELCIKENAKTDENKNETNNININEKLSYIKFFQAHLNSIKTIQQPLIDDKASNQALQVFQEVISLLENPDLLSELQKQKKMQNIYNPIFQQEENLLGDYDEKKNEKYGIPSSDQPIALSNSQNLDDFKKKGKFNFQKKKVKKESQIQEKNQQNQEQNLDLQFQNNEQLGSSNILSLNKKNSDKNKKASSEHLLDSDILESKKSIDSEKILQVYDQLNQQQQQQKQQMQNNFNHKNNNNLPQQNFYPLNYQQQNNNSTHINQNQNYNINNNSQQQYLPKQNSGYSVYQLFDKKNKNLVDAFKLEEIPKQEKKKDESAFDFIEF</sequence>
<organism evidence="3 4">
    <name type="scientific">Pseudocohnilembus persalinus</name>
    <name type="common">Ciliate</name>
    <dbReference type="NCBI Taxonomy" id="266149"/>
    <lineage>
        <taxon>Eukaryota</taxon>
        <taxon>Sar</taxon>
        <taxon>Alveolata</taxon>
        <taxon>Ciliophora</taxon>
        <taxon>Intramacronucleata</taxon>
        <taxon>Oligohymenophorea</taxon>
        <taxon>Scuticociliatia</taxon>
        <taxon>Philasterida</taxon>
        <taxon>Pseudocohnilembidae</taxon>
        <taxon>Pseudocohnilembus</taxon>
    </lineage>
</organism>
<feature type="region of interest" description="Disordered" evidence="2">
    <location>
        <begin position="145"/>
        <end position="169"/>
    </location>
</feature>
<feature type="region of interest" description="Disordered" evidence="2">
    <location>
        <begin position="30"/>
        <end position="68"/>
    </location>
</feature>
<evidence type="ECO:0000313" key="3">
    <source>
        <dbReference type="EMBL" id="KRX07511.1"/>
    </source>
</evidence>
<feature type="region of interest" description="Disordered" evidence="2">
    <location>
        <begin position="471"/>
        <end position="490"/>
    </location>
</feature>
<feature type="compositionally biased region" description="Low complexity" evidence="2">
    <location>
        <begin position="147"/>
        <end position="169"/>
    </location>
</feature>
<feature type="region of interest" description="Disordered" evidence="2">
    <location>
        <begin position="539"/>
        <end position="559"/>
    </location>
</feature>
<comment type="caution">
    <text evidence="3">The sequence shown here is derived from an EMBL/GenBank/DDBJ whole genome shotgun (WGS) entry which is preliminary data.</text>
</comment>